<dbReference type="CDD" id="cd05509">
    <property type="entry name" value="Bromo_gcn5_like"/>
    <property type="match status" value="1"/>
</dbReference>
<keyword evidence="8" id="KW-0804">Transcription</keyword>
<evidence type="ECO:0000256" key="8">
    <source>
        <dbReference type="ARBA" id="ARBA00023163"/>
    </source>
</evidence>
<protein>
    <recommendedName>
        <fullName evidence="4">histone acetyltransferase</fullName>
        <ecNumber evidence="4">2.3.1.48</ecNumber>
    </recommendedName>
</protein>
<evidence type="ECO:0000313" key="17">
    <source>
        <dbReference type="Ensembl" id="ENSGEVP00005011994.1"/>
    </source>
</evidence>
<dbReference type="InterPro" id="IPR037800">
    <property type="entry name" value="GCN5"/>
</dbReference>
<dbReference type="EC" id="2.3.1.48" evidence="4"/>
<evidence type="ECO:0000256" key="2">
    <source>
        <dbReference type="ARBA" id="ARBA00004300"/>
    </source>
</evidence>
<dbReference type="SUPFAM" id="SSF47370">
    <property type="entry name" value="Bromodomain"/>
    <property type="match status" value="1"/>
</dbReference>
<evidence type="ECO:0000256" key="5">
    <source>
        <dbReference type="ARBA" id="ARBA00022679"/>
    </source>
</evidence>
<evidence type="ECO:0000256" key="6">
    <source>
        <dbReference type="ARBA" id="ARBA00023015"/>
    </source>
</evidence>
<dbReference type="InterPro" id="IPR000182">
    <property type="entry name" value="GNAT_dom"/>
</dbReference>
<dbReference type="Pfam" id="PF06466">
    <property type="entry name" value="PCAF_N"/>
    <property type="match status" value="1"/>
</dbReference>
<dbReference type="Ensembl" id="ENSGEVT00005012562.1">
    <property type="protein sequence ID" value="ENSGEVP00005011994.1"/>
    <property type="gene ID" value="ENSGEVG00005008098.1"/>
</dbReference>
<dbReference type="Pfam" id="PF00439">
    <property type="entry name" value="Bromodomain"/>
    <property type="match status" value="1"/>
</dbReference>
<dbReference type="GO" id="GO:0005634">
    <property type="term" value="C:nucleus"/>
    <property type="evidence" value="ECO:0007669"/>
    <property type="project" value="UniProtKB-SubCell"/>
</dbReference>
<reference evidence="17" key="2">
    <citation type="submission" date="2025-08" db="UniProtKB">
        <authorList>
            <consortium name="Ensembl"/>
        </authorList>
    </citation>
    <scope>IDENTIFICATION</scope>
</reference>
<evidence type="ECO:0000256" key="3">
    <source>
        <dbReference type="ARBA" id="ARBA00008607"/>
    </source>
</evidence>
<dbReference type="PROSITE" id="PS00633">
    <property type="entry name" value="BROMODOMAIN_1"/>
    <property type="match status" value="1"/>
</dbReference>
<dbReference type="GO" id="GO:0140672">
    <property type="term" value="C:ATAC complex"/>
    <property type="evidence" value="ECO:0007669"/>
    <property type="project" value="TreeGrafter"/>
</dbReference>
<evidence type="ECO:0000259" key="16">
    <source>
        <dbReference type="PROSITE" id="PS51186"/>
    </source>
</evidence>
<evidence type="ECO:0000256" key="13">
    <source>
        <dbReference type="PROSITE-ProRule" id="PRU00035"/>
    </source>
</evidence>
<dbReference type="PANTHER" id="PTHR45750:SF2">
    <property type="entry name" value="HISTONE ACETYLTRANSFERASE KAT2B"/>
    <property type="match status" value="1"/>
</dbReference>
<dbReference type="Pfam" id="PF00583">
    <property type="entry name" value="Acetyltransf_1"/>
    <property type="match status" value="1"/>
</dbReference>
<evidence type="ECO:0000256" key="11">
    <source>
        <dbReference type="ARBA" id="ARBA00023315"/>
    </source>
</evidence>
<accession>A0A8C4WAB7</accession>
<comment type="catalytic activity">
    <reaction evidence="12">
        <text>L-lysyl-[histone] + acetyl-CoA = N(6)-acetyl-L-lysyl-[histone] + CoA + H(+)</text>
        <dbReference type="Rhea" id="RHEA:21992"/>
        <dbReference type="Rhea" id="RHEA-COMP:9845"/>
        <dbReference type="Rhea" id="RHEA-COMP:11338"/>
        <dbReference type="ChEBI" id="CHEBI:15378"/>
        <dbReference type="ChEBI" id="CHEBI:29969"/>
        <dbReference type="ChEBI" id="CHEBI:57287"/>
        <dbReference type="ChEBI" id="CHEBI:57288"/>
        <dbReference type="ChEBI" id="CHEBI:61930"/>
        <dbReference type="EC" id="2.3.1.48"/>
    </reaction>
    <physiologicalReaction direction="left-to-right" evidence="12">
        <dbReference type="Rhea" id="RHEA:21993"/>
    </physiologicalReaction>
</comment>
<dbReference type="SUPFAM" id="SSF55729">
    <property type="entry name" value="Acyl-CoA N-acyltransferases (Nat)"/>
    <property type="match status" value="1"/>
</dbReference>
<feature type="region of interest" description="Disordered" evidence="14">
    <location>
        <begin position="1"/>
        <end position="21"/>
    </location>
</feature>
<dbReference type="InterPro" id="IPR036427">
    <property type="entry name" value="Bromodomain-like_sf"/>
</dbReference>
<evidence type="ECO:0000313" key="18">
    <source>
        <dbReference type="Proteomes" id="UP000694390"/>
    </source>
</evidence>
<dbReference type="FunFam" id="3.40.630.30:FF:000004">
    <property type="entry name" value="Histone acetyltransferase KAT2A"/>
    <property type="match status" value="1"/>
</dbReference>
<proteinExistence type="inferred from homology"/>
<dbReference type="PANTHER" id="PTHR45750">
    <property type="entry name" value="GH11602P"/>
    <property type="match status" value="1"/>
</dbReference>
<dbReference type="Gene3D" id="1.20.920.10">
    <property type="entry name" value="Bromodomain-like"/>
    <property type="match status" value="1"/>
</dbReference>
<evidence type="ECO:0000256" key="1">
    <source>
        <dbReference type="ARBA" id="ARBA00004123"/>
    </source>
</evidence>
<dbReference type="CDD" id="cd04301">
    <property type="entry name" value="NAT_SF"/>
    <property type="match status" value="1"/>
</dbReference>
<dbReference type="InterPro" id="IPR018359">
    <property type="entry name" value="Bromodomain_CS"/>
</dbReference>
<dbReference type="InterPro" id="IPR001487">
    <property type="entry name" value="Bromodomain"/>
</dbReference>
<sequence length="709" mass="82125">SAEESCKCNGWKNPNPPPTPPRADLQQTIVSLTEPCRSCSHALAAHVSHLENVSEEEMNRLLGIVLDVEYLFTCVHKEEDADTKQVYFYLFKLLRKCILQMGKPVVEGSLESPPFEKPSIEQGVNNFVQYKFSHLPSKERQTIVELAKMFLNRINYWHLETPLQRRLRSPNEDIAGYKVNYTRWLCYCNVPQFCDSLPRYETTQVFGRTLLRSVFTVMRRQLLEQARQEKDKLPQEKRTLILTHFPKFLSMLEEEVYSQNSPIWDQDFMVSSSRTGQDLGLWVPREGFWGDQSAPKHSNFLGGGSFTRSKLVTKLGGEKRKNTEPYSQEDSKRPRVVGDIPIELINEVMSTITDPAAMLGPETNFLSAHSARDEAARLEERRGVIEFHVVGNSLNQKPNKKIMMWLVGLQNVFSHQLPRMPKEYITRLVFDPKHKTLALIKDGRVIGGICFRMFPSQGFTEIVFCAVTSNEQVKGYGTHLMNHLKEYHIKHNILNFLTYADEYAIGYFKKQGFSKDIKVPKAKYVGYIKDYEGATLMGCELNPRIPYTEFSVIIKKQKEIIKKLIERKQAQIRKVYPGLSCFKDGVRQIPIESIPGIRETGWKPISILDTLLFSLPKSHQSAWPFMEPVKRTEAPGYYEVIRFPMDLKTMSERLKNRYYVSKKLFMADLQRVFTNCREYNPPESEYYKCANILEKFFYTKIKEAGLIDK</sequence>
<dbReference type="PROSITE" id="PS50014">
    <property type="entry name" value="BROMODOMAIN_2"/>
    <property type="match status" value="1"/>
</dbReference>
<keyword evidence="10" id="KW-0539">Nucleus</keyword>
<evidence type="ECO:0000256" key="10">
    <source>
        <dbReference type="ARBA" id="ARBA00023242"/>
    </source>
</evidence>
<gene>
    <name evidence="17" type="primary">KAT2B</name>
</gene>
<keyword evidence="11" id="KW-0012">Acyltransferase</keyword>
<dbReference type="Proteomes" id="UP000694390">
    <property type="component" value="Chromosome 2"/>
</dbReference>
<feature type="domain" description="N-acetyltransferase" evidence="16">
    <location>
        <begin position="394"/>
        <end position="542"/>
    </location>
</feature>
<dbReference type="InterPro" id="IPR016181">
    <property type="entry name" value="Acyl_CoA_acyltransferase"/>
</dbReference>
<dbReference type="PRINTS" id="PR00503">
    <property type="entry name" value="BROMODOMAIN"/>
</dbReference>
<dbReference type="OrthoDB" id="1937912at2759"/>
<dbReference type="GO" id="GO:0043992">
    <property type="term" value="F:histone H3K9 acetyltransferase activity"/>
    <property type="evidence" value="ECO:0007669"/>
    <property type="project" value="UniProtKB-ARBA"/>
</dbReference>
<keyword evidence="9" id="KW-0206">Cytoskeleton</keyword>
<dbReference type="GO" id="GO:0005813">
    <property type="term" value="C:centrosome"/>
    <property type="evidence" value="ECO:0007669"/>
    <property type="project" value="UniProtKB-SubCell"/>
</dbReference>
<feature type="domain" description="Bromo" evidence="15">
    <location>
        <begin position="617"/>
        <end position="687"/>
    </location>
</feature>
<evidence type="ECO:0000259" key="15">
    <source>
        <dbReference type="PROSITE" id="PS50014"/>
    </source>
</evidence>
<dbReference type="Gene3D" id="3.40.630.30">
    <property type="match status" value="1"/>
</dbReference>
<dbReference type="InterPro" id="IPR009464">
    <property type="entry name" value="PCAF_N"/>
</dbReference>
<organism evidence="17 18">
    <name type="scientific">Gopherus evgoodei</name>
    <name type="common">Goodes thornscrub tortoise</name>
    <dbReference type="NCBI Taxonomy" id="1825980"/>
    <lineage>
        <taxon>Eukaryota</taxon>
        <taxon>Metazoa</taxon>
        <taxon>Chordata</taxon>
        <taxon>Craniata</taxon>
        <taxon>Vertebrata</taxon>
        <taxon>Euteleostomi</taxon>
        <taxon>Archelosauria</taxon>
        <taxon>Testudinata</taxon>
        <taxon>Testudines</taxon>
        <taxon>Cryptodira</taxon>
        <taxon>Durocryptodira</taxon>
        <taxon>Testudinoidea</taxon>
        <taxon>Testudinidae</taxon>
        <taxon>Gopherus</taxon>
    </lineage>
</organism>
<reference evidence="17" key="1">
    <citation type="submission" date="2019-06" db="EMBL/GenBank/DDBJ databases">
        <title>G10K-VGP Goodes thornscrub tortoise genome, primary haplotype.</title>
        <authorList>
            <person name="Murphy B."/>
            <person name="Edwards T."/>
            <person name="Rhie A."/>
            <person name="Koren S."/>
            <person name="Phillippy A."/>
            <person name="Fedrigo O."/>
            <person name="Haase B."/>
            <person name="Mountcastle J."/>
            <person name="Lewin H."/>
            <person name="Damas J."/>
            <person name="Howe K."/>
            <person name="Formenti G."/>
            <person name="Myers G."/>
            <person name="Durbin R."/>
            <person name="Jarvis E.D."/>
        </authorList>
    </citation>
    <scope>NUCLEOTIDE SEQUENCE [LARGE SCALE GENOMIC DNA]</scope>
</reference>
<dbReference type="SMART" id="SM00297">
    <property type="entry name" value="BROMO"/>
    <property type="match status" value="1"/>
</dbReference>
<reference evidence="17" key="3">
    <citation type="submission" date="2025-09" db="UniProtKB">
        <authorList>
            <consortium name="Ensembl"/>
        </authorList>
    </citation>
    <scope>IDENTIFICATION</scope>
</reference>
<comment type="similarity">
    <text evidence="3">Belongs to the acetyltransferase family. GCN5 subfamily.</text>
</comment>
<name>A0A8C4WAB7_9SAUR</name>
<dbReference type="PROSITE" id="PS51186">
    <property type="entry name" value="GNAT"/>
    <property type="match status" value="1"/>
</dbReference>
<dbReference type="GO" id="GO:0045944">
    <property type="term" value="P:positive regulation of transcription by RNA polymerase II"/>
    <property type="evidence" value="ECO:0007669"/>
    <property type="project" value="TreeGrafter"/>
</dbReference>
<keyword evidence="18" id="KW-1185">Reference proteome</keyword>
<keyword evidence="5" id="KW-0808">Transferase</keyword>
<evidence type="ECO:0000256" key="9">
    <source>
        <dbReference type="ARBA" id="ARBA00023212"/>
    </source>
</evidence>
<keyword evidence="6" id="KW-0805">Transcription regulation</keyword>
<comment type="subcellular location">
    <subcellularLocation>
        <location evidence="2">Cytoplasm</location>
        <location evidence="2">Cytoskeleton</location>
        <location evidence="2">Microtubule organizing center</location>
        <location evidence="2">Centrosome</location>
    </subcellularLocation>
    <subcellularLocation>
        <location evidence="1">Nucleus</location>
    </subcellularLocation>
</comment>
<dbReference type="AlphaFoldDB" id="A0A8C4WAB7"/>
<evidence type="ECO:0000256" key="12">
    <source>
        <dbReference type="ARBA" id="ARBA00048940"/>
    </source>
</evidence>
<evidence type="ECO:0000256" key="7">
    <source>
        <dbReference type="ARBA" id="ARBA00023117"/>
    </source>
</evidence>
<keyword evidence="7 13" id="KW-0103">Bromodomain</keyword>
<dbReference type="GeneTree" id="ENSGT00940000154995"/>
<evidence type="ECO:0000256" key="14">
    <source>
        <dbReference type="SAM" id="MobiDB-lite"/>
    </source>
</evidence>
<keyword evidence="9" id="KW-0963">Cytoplasm</keyword>
<evidence type="ECO:0000256" key="4">
    <source>
        <dbReference type="ARBA" id="ARBA00013184"/>
    </source>
</evidence>